<evidence type="ECO:0000313" key="10">
    <source>
        <dbReference type="Proteomes" id="UP000694620"/>
    </source>
</evidence>
<sequence>MYKSARSPSVWGYFARVWRLNWILEMTWRCLLALLTYLIIAVHSDPNAEGRKWTYTGPDGELYWDKNFPYCGGVHQSPIDIRSDVVQYDASLQPVELLYYDVSGASMLSLKNNGHSVELSLPSSMCIGGLPYRYSAAQLHLHWGSTMQPWGSEHTINGKRFAAELHIVHFNSDKYADLTTAADKADGLAVLGVFIKVGQFSPAFNRILKHLSSVKFRDQVIQVLPFDIRDLLPEKLNEYYRYDGSLTTPPCYPSVLWTIFRQPVEISSEQLNMLVSKLYCNNFQETVPVMMVDNFRHTKDVNRRRVSASFREGQARTSRVPPPNLRRHLIQKLKSEDLGDLTDDEMAGIPYSKFGYPELPASKRTGGVIPGANDVDWEKRSTGHAPGALPEYWSYSGIIGETGNPNSKDSPFSFSALEKYVRLLKKSYSSREFISAIREAVCPELNVRSYLEGRSSLMPATVQRILQVRRAKETAELNRGPRRIARGQRGGFNALRAGIARSSRFQAVHPKVRRTSNSHPKVWNGGNSVYLHRMNIED</sequence>
<accession>A0A8C4TF68</accession>
<dbReference type="AlphaFoldDB" id="A0A8C4TF68"/>
<evidence type="ECO:0000313" key="9">
    <source>
        <dbReference type="Ensembl" id="ENSECRP00000031516.1"/>
    </source>
</evidence>
<dbReference type="SUPFAM" id="SSF51069">
    <property type="entry name" value="Carbonic anhydrase"/>
    <property type="match status" value="1"/>
</dbReference>
<dbReference type="GO" id="GO:0008270">
    <property type="term" value="F:zinc ion binding"/>
    <property type="evidence" value="ECO:0007669"/>
    <property type="project" value="UniProtKB-UniRule"/>
</dbReference>
<dbReference type="PROSITE" id="PS00162">
    <property type="entry name" value="ALPHA_CA_1"/>
    <property type="match status" value="1"/>
</dbReference>
<evidence type="ECO:0000256" key="1">
    <source>
        <dbReference type="ARBA" id="ARBA00010718"/>
    </source>
</evidence>
<name>A0A8C4TF68_ERPCA</name>
<keyword evidence="4 7" id="KW-0862">Zinc</keyword>
<comment type="cofactor">
    <cofactor evidence="7">
        <name>Zn(2+)</name>
        <dbReference type="ChEBI" id="CHEBI:29105"/>
    </cofactor>
</comment>
<keyword evidence="5" id="KW-0325">Glycoprotein</keyword>
<dbReference type="PANTHER" id="PTHR18952:SF19">
    <property type="entry name" value="CARBONIC ANHYDRASE 12"/>
    <property type="match status" value="1"/>
</dbReference>
<comment type="catalytic activity">
    <reaction evidence="7">
        <text>hydrogencarbonate + H(+) = CO2 + H2O</text>
        <dbReference type="Rhea" id="RHEA:10748"/>
        <dbReference type="ChEBI" id="CHEBI:15377"/>
        <dbReference type="ChEBI" id="CHEBI:15378"/>
        <dbReference type="ChEBI" id="CHEBI:16526"/>
        <dbReference type="ChEBI" id="CHEBI:17544"/>
        <dbReference type="EC" id="4.2.1.1"/>
    </reaction>
</comment>
<dbReference type="PANTHER" id="PTHR18952">
    <property type="entry name" value="CARBONIC ANHYDRASE"/>
    <property type="match status" value="1"/>
</dbReference>
<dbReference type="Proteomes" id="UP000694620">
    <property type="component" value="Chromosome 17"/>
</dbReference>
<proteinExistence type="inferred from homology"/>
<feature type="domain" description="Alpha-carbonic anhydrase" evidence="8">
    <location>
        <begin position="51"/>
        <end position="310"/>
    </location>
</feature>
<comment type="similarity">
    <text evidence="1 7">Belongs to the alpha-carbonic anhydrase family.</text>
</comment>
<dbReference type="PROSITE" id="PS51144">
    <property type="entry name" value="ALPHA_CA_2"/>
    <property type="match status" value="1"/>
</dbReference>
<evidence type="ECO:0000256" key="5">
    <source>
        <dbReference type="ARBA" id="ARBA00023180"/>
    </source>
</evidence>
<reference evidence="9" key="3">
    <citation type="submission" date="2025-09" db="UniProtKB">
        <authorList>
            <consortium name="Ensembl"/>
        </authorList>
    </citation>
    <scope>IDENTIFICATION</scope>
</reference>
<dbReference type="SMART" id="SM01057">
    <property type="entry name" value="Carb_anhydrase"/>
    <property type="match status" value="1"/>
</dbReference>
<dbReference type="GO" id="GO:0004089">
    <property type="term" value="F:carbonate dehydratase activity"/>
    <property type="evidence" value="ECO:0007669"/>
    <property type="project" value="UniProtKB-UniRule"/>
</dbReference>
<evidence type="ECO:0000256" key="2">
    <source>
        <dbReference type="ARBA" id="ARBA00012925"/>
    </source>
</evidence>
<evidence type="ECO:0000256" key="3">
    <source>
        <dbReference type="ARBA" id="ARBA00022723"/>
    </source>
</evidence>
<dbReference type="InterPro" id="IPR018338">
    <property type="entry name" value="Carbonic_anhydrase_a-class_CS"/>
</dbReference>
<comment type="function">
    <text evidence="7">Reversible hydration of carbon dioxide.</text>
</comment>
<reference evidence="9" key="1">
    <citation type="submission" date="2021-06" db="EMBL/GenBank/DDBJ databases">
        <authorList>
            <consortium name="Wellcome Sanger Institute Data Sharing"/>
        </authorList>
    </citation>
    <scope>NUCLEOTIDE SEQUENCE [LARGE SCALE GENOMIC DNA]</scope>
</reference>
<keyword evidence="10" id="KW-1185">Reference proteome</keyword>
<keyword evidence="6 7" id="KW-0456">Lyase</keyword>
<dbReference type="Pfam" id="PF00194">
    <property type="entry name" value="Carb_anhydrase"/>
    <property type="match status" value="1"/>
</dbReference>
<dbReference type="Ensembl" id="ENSECRT00000032183.1">
    <property type="protein sequence ID" value="ENSECRP00000031516.1"/>
    <property type="gene ID" value="ENSECRG00000021340.1"/>
</dbReference>
<dbReference type="EC" id="4.2.1.1" evidence="2 7"/>
<reference evidence="9" key="2">
    <citation type="submission" date="2025-08" db="UniProtKB">
        <authorList>
            <consortium name="Ensembl"/>
        </authorList>
    </citation>
    <scope>IDENTIFICATION</scope>
</reference>
<dbReference type="InterPro" id="IPR023561">
    <property type="entry name" value="Carbonic_anhydrase_a-class"/>
</dbReference>
<evidence type="ECO:0000256" key="7">
    <source>
        <dbReference type="RuleBase" id="RU367011"/>
    </source>
</evidence>
<organism evidence="9 10">
    <name type="scientific">Erpetoichthys calabaricus</name>
    <name type="common">Rope fish</name>
    <name type="synonym">Calamoichthys calabaricus</name>
    <dbReference type="NCBI Taxonomy" id="27687"/>
    <lineage>
        <taxon>Eukaryota</taxon>
        <taxon>Metazoa</taxon>
        <taxon>Chordata</taxon>
        <taxon>Craniata</taxon>
        <taxon>Vertebrata</taxon>
        <taxon>Euteleostomi</taxon>
        <taxon>Actinopterygii</taxon>
        <taxon>Polypteriformes</taxon>
        <taxon>Polypteridae</taxon>
        <taxon>Erpetoichthys</taxon>
    </lineage>
</organism>
<evidence type="ECO:0000256" key="4">
    <source>
        <dbReference type="ARBA" id="ARBA00022833"/>
    </source>
</evidence>
<dbReference type="FunFam" id="3.10.200.10:FF:000003">
    <property type="entry name" value="Carbonic anhydrase 12"/>
    <property type="match status" value="1"/>
</dbReference>
<protein>
    <recommendedName>
        <fullName evidence="2 7">Carbonic anhydrase</fullName>
        <ecNumber evidence="2 7">4.2.1.1</ecNumber>
    </recommendedName>
</protein>
<evidence type="ECO:0000256" key="6">
    <source>
        <dbReference type="ARBA" id="ARBA00023239"/>
    </source>
</evidence>
<dbReference type="InterPro" id="IPR001148">
    <property type="entry name" value="CA_dom"/>
</dbReference>
<gene>
    <name evidence="9" type="primary">CA12</name>
</gene>
<dbReference type="GeneTree" id="ENSGT00940000159282"/>
<dbReference type="InterPro" id="IPR036398">
    <property type="entry name" value="CA_dom_sf"/>
</dbReference>
<dbReference type="GO" id="GO:0005886">
    <property type="term" value="C:plasma membrane"/>
    <property type="evidence" value="ECO:0007669"/>
    <property type="project" value="TreeGrafter"/>
</dbReference>
<keyword evidence="3 7" id="KW-0479">Metal-binding</keyword>
<evidence type="ECO:0000259" key="8">
    <source>
        <dbReference type="PROSITE" id="PS51144"/>
    </source>
</evidence>
<dbReference type="Gene3D" id="3.10.200.10">
    <property type="entry name" value="Alpha carbonic anhydrase"/>
    <property type="match status" value="1"/>
</dbReference>